<accession>A0A9Q9EGU7</accession>
<feature type="compositionally biased region" description="Basic and acidic residues" evidence="1">
    <location>
        <begin position="17"/>
        <end position="33"/>
    </location>
</feature>
<name>A0A9Q9EGU7_9PEZI</name>
<reference evidence="2" key="1">
    <citation type="submission" date="2022-06" db="EMBL/GenBank/DDBJ databases">
        <title>Complete genome sequences of two strains of the flax pathogen Septoria linicola.</title>
        <authorList>
            <person name="Lapalu N."/>
            <person name="Simon A."/>
            <person name="Demenou B."/>
            <person name="Paumier D."/>
            <person name="Guillot M.-P."/>
            <person name="Gout L."/>
            <person name="Valade R."/>
        </authorList>
    </citation>
    <scope>NUCLEOTIDE SEQUENCE</scope>
    <source>
        <strain evidence="2">SE15195</strain>
    </source>
</reference>
<organism evidence="2 3">
    <name type="scientific">Septoria linicola</name>
    <dbReference type="NCBI Taxonomy" id="215465"/>
    <lineage>
        <taxon>Eukaryota</taxon>
        <taxon>Fungi</taxon>
        <taxon>Dikarya</taxon>
        <taxon>Ascomycota</taxon>
        <taxon>Pezizomycotina</taxon>
        <taxon>Dothideomycetes</taxon>
        <taxon>Dothideomycetidae</taxon>
        <taxon>Mycosphaerellales</taxon>
        <taxon>Mycosphaerellaceae</taxon>
        <taxon>Septoria</taxon>
    </lineage>
</organism>
<gene>
    <name evidence="2" type="ORF">Slin15195_G019520</name>
</gene>
<keyword evidence="3" id="KW-1185">Reference proteome</keyword>
<evidence type="ECO:0000256" key="1">
    <source>
        <dbReference type="SAM" id="MobiDB-lite"/>
    </source>
</evidence>
<feature type="compositionally biased region" description="Basic and acidic residues" evidence="1">
    <location>
        <begin position="174"/>
        <end position="185"/>
    </location>
</feature>
<evidence type="ECO:0000313" key="3">
    <source>
        <dbReference type="Proteomes" id="UP001056384"/>
    </source>
</evidence>
<dbReference type="EMBL" id="CP099418">
    <property type="protein sequence ID" value="USW48633.1"/>
    <property type="molecule type" value="Genomic_DNA"/>
</dbReference>
<feature type="region of interest" description="Disordered" evidence="1">
    <location>
        <begin position="174"/>
        <end position="193"/>
    </location>
</feature>
<protein>
    <submittedName>
        <fullName evidence="2">Uncharacterized protein</fullName>
    </submittedName>
</protein>
<evidence type="ECO:0000313" key="2">
    <source>
        <dbReference type="EMBL" id="USW48633.1"/>
    </source>
</evidence>
<proteinExistence type="predicted"/>
<feature type="region of interest" description="Disordered" evidence="1">
    <location>
        <begin position="1"/>
        <end position="83"/>
    </location>
</feature>
<feature type="compositionally biased region" description="Polar residues" evidence="1">
    <location>
        <begin position="58"/>
        <end position="76"/>
    </location>
</feature>
<dbReference type="Proteomes" id="UP001056384">
    <property type="component" value="Chromosome 1"/>
</dbReference>
<dbReference type="AlphaFoldDB" id="A0A9Q9EGU7"/>
<sequence length="193" mass="21503">MAQNNGTIEAGSRNRKWWLDPEHQTLAEQEHTKPVAGPSRSVSRPNVDEVMGFEEVTLNAQNQFSTEHTHTATSPTDNEDEDDDDLIVTNELTRVNSFDFVAGQAQENEANAAMADLINKSVRYETTSFAVIVAPVPAITNNRLSTQRYGAARDAEEIEMVERSRDSHAVDLEAARGQSERKKGGWMESLSLW</sequence>